<dbReference type="RefSeq" id="WP_242777272.1">
    <property type="nucleotide sequence ID" value="NZ_JALDAY010000019.1"/>
</dbReference>
<keyword evidence="6" id="KW-0411">Iron-sulfur</keyword>
<organism evidence="8 9">
    <name type="scientific">Streptomyces cylindrosporus</name>
    <dbReference type="NCBI Taxonomy" id="2927583"/>
    <lineage>
        <taxon>Bacteria</taxon>
        <taxon>Bacillati</taxon>
        <taxon>Actinomycetota</taxon>
        <taxon>Actinomycetes</taxon>
        <taxon>Kitasatosporales</taxon>
        <taxon>Streptomycetaceae</taxon>
        <taxon>Streptomyces</taxon>
    </lineage>
</organism>
<evidence type="ECO:0000256" key="5">
    <source>
        <dbReference type="ARBA" id="ARBA00023004"/>
    </source>
</evidence>
<dbReference type="SUPFAM" id="SSF54862">
    <property type="entry name" value="4Fe-4S ferredoxins"/>
    <property type="match status" value="1"/>
</dbReference>
<sequence>MRAVARIDRSLCLGMGLCEAMAADLFLLADDGIAAAQEDRGQDDRFERLRAIADCCPTGAITVAEETDSAAGHESEG</sequence>
<reference evidence="8" key="1">
    <citation type="submission" date="2022-03" db="EMBL/GenBank/DDBJ databases">
        <title>Streptomyces 7R015 and 7R016 isolated from Barleria lupulina in Thailand.</title>
        <authorList>
            <person name="Kanchanasin P."/>
            <person name="Phongsopitanun W."/>
            <person name="Tanasupawat S."/>
        </authorList>
    </citation>
    <scope>NUCLEOTIDE SEQUENCE</scope>
    <source>
        <strain evidence="8">7R015</strain>
    </source>
</reference>
<dbReference type="Pfam" id="PF13459">
    <property type="entry name" value="Fer4_15"/>
    <property type="match status" value="1"/>
</dbReference>
<dbReference type="Gene3D" id="3.30.70.20">
    <property type="match status" value="1"/>
</dbReference>
<dbReference type="Proteomes" id="UP001165269">
    <property type="component" value="Unassembled WGS sequence"/>
</dbReference>
<evidence type="ECO:0000313" key="8">
    <source>
        <dbReference type="EMBL" id="MCI3278546.1"/>
    </source>
</evidence>
<evidence type="ECO:0000256" key="1">
    <source>
        <dbReference type="ARBA" id="ARBA00001927"/>
    </source>
</evidence>
<keyword evidence="5" id="KW-0408">Iron</keyword>
<name>A0ABS9YPM0_9ACTN</name>
<dbReference type="PANTHER" id="PTHR36923:SF3">
    <property type="entry name" value="FERREDOXIN"/>
    <property type="match status" value="1"/>
</dbReference>
<evidence type="ECO:0000313" key="9">
    <source>
        <dbReference type="Proteomes" id="UP001165269"/>
    </source>
</evidence>
<keyword evidence="4" id="KW-0249">Electron transport</keyword>
<keyword evidence="7" id="KW-0003">3Fe-4S</keyword>
<accession>A0ABS9YPM0</accession>
<evidence type="ECO:0000256" key="2">
    <source>
        <dbReference type="ARBA" id="ARBA00022448"/>
    </source>
</evidence>
<gene>
    <name evidence="8" type="ORF">MQP27_46530</name>
</gene>
<proteinExistence type="predicted"/>
<comment type="caution">
    <text evidence="8">The sequence shown here is derived from an EMBL/GenBank/DDBJ whole genome shotgun (WGS) entry which is preliminary data.</text>
</comment>
<dbReference type="PANTHER" id="PTHR36923">
    <property type="entry name" value="FERREDOXIN"/>
    <property type="match status" value="1"/>
</dbReference>
<dbReference type="InterPro" id="IPR051269">
    <property type="entry name" value="Fe-S_cluster_ET"/>
</dbReference>
<keyword evidence="3" id="KW-0479">Metal-binding</keyword>
<keyword evidence="9" id="KW-1185">Reference proteome</keyword>
<evidence type="ECO:0000256" key="3">
    <source>
        <dbReference type="ARBA" id="ARBA00022723"/>
    </source>
</evidence>
<evidence type="ECO:0000256" key="7">
    <source>
        <dbReference type="ARBA" id="ARBA00023291"/>
    </source>
</evidence>
<protein>
    <submittedName>
        <fullName evidence="8">Ferredoxin</fullName>
    </submittedName>
</protein>
<comment type="cofactor">
    <cofactor evidence="1">
        <name>[3Fe-4S] cluster</name>
        <dbReference type="ChEBI" id="CHEBI:21137"/>
    </cofactor>
</comment>
<keyword evidence="2" id="KW-0813">Transport</keyword>
<evidence type="ECO:0000256" key="4">
    <source>
        <dbReference type="ARBA" id="ARBA00022982"/>
    </source>
</evidence>
<evidence type="ECO:0000256" key="6">
    <source>
        <dbReference type="ARBA" id="ARBA00023014"/>
    </source>
</evidence>
<dbReference type="EMBL" id="JALDAY010000019">
    <property type="protein sequence ID" value="MCI3278546.1"/>
    <property type="molecule type" value="Genomic_DNA"/>
</dbReference>